<dbReference type="InterPro" id="IPR003313">
    <property type="entry name" value="AraC-bd"/>
</dbReference>
<dbReference type="InterPro" id="IPR037923">
    <property type="entry name" value="HTH-like"/>
</dbReference>
<dbReference type="RefSeq" id="WP_093150981.1">
    <property type="nucleotide sequence ID" value="NZ_FNBW01000007.1"/>
</dbReference>
<keyword evidence="1" id="KW-0805">Transcription regulation</keyword>
<dbReference type="EMBL" id="FNBW01000007">
    <property type="protein sequence ID" value="SDF88691.1"/>
    <property type="molecule type" value="Genomic_DNA"/>
</dbReference>
<dbReference type="Gene3D" id="1.10.10.60">
    <property type="entry name" value="Homeodomain-like"/>
    <property type="match status" value="1"/>
</dbReference>
<proteinExistence type="predicted"/>
<dbReference type="SUPFAM" id="SSF46689">
    <property type="entry name" value="Homeodomain-like"/>
    <property type="match status" value="2"/>
</dbReference>
<dbReference type="InterPro" id="IPR050204">
    <property type="entry name" value="AraC_XylS_family_regulators"/>
</dbReference>
<dbReference type="GO" id="GO:0043565">
    <property type="term" value="F:sequence-specific DNA binding"/>
    <property type="evidence" value="ECO:0007669"/>
    <property type="project" value="InterPro"/>
</dbReference>
<evidence type="ECO:0000259" key="4">
    <source>
        <dbReference type="PROSITE" id="PS01124"/>
    </source>
</evidence>
<keyword evidence="3" id="KW-0804">Transcription</keyword>
<dbReference type="AlphaFoldDB" id="A0A8G2EZ29"/>
<comment type="caution">
    <text evidence="5">The sequence shown here is derived from an EMBL/GenBank/DDBJ whole genome shotgun (WGS) entry which is preliminary data.</text>
</comment>
<name>A0A8G2EZ29_9PROT</name>
<keyword evidence="6" id="KW-1185">Reference proteome</keyword>
<dbReference type="InterPro" id="IPR009057">
    <property type="entry name" value="Homeodomain-like_sf"/>
</dbReference>
<dbReference type="GO" id="GO:0003700">
    <property type="term" value="F:DNA-binding transcription factor activity"/>
    <property type="evidence" value="ECO:0007669"/>
    <property type="project" value="InterPro"/>
</dbReference>
<gene>
    <name evidence="5" type="ORF">SAMN05660686_02690</name>
</gene>
<feature type="domain" description="HTH araC/xylS-type" evidence="4">
    <location>
        <begin position="167"/>
        <end position="264"/>
    </location>
</feature>
<evidence type="ECO:0000256" key="2">
    <source>
        <dbReference type="ARBA" id="ARBA00023125"/>
    </source>
</evidence>
<dbReference type="Proteomes" id="UP000198615">
    <property type="component" value="Unassembled WGS sequence"/>
</dbReference>
<protein>
    <submittedName>
        <fullName evidence="5">AraC-type DNA-binding protein</fullName>
    </submittedName>
</protein>
<dbReference type="PANTHER" id="PTHR46796:SF2">
    <property type="entry name" value="TRANSCRIPTIONAL REGULATORY PROTEIN"/>
    <property type="match status" value="1"/>
</dbReference>
<dbReference type="SMART" id="SM00342">
    <property type="entry name" value="HTH_ARAC"/>
    <property type="match status" value="1"/>
</dbReference>
<evidence type="ECO:0000313" key="5">
    <source>
        <dbReference type="EMBL" id="SDF88691.1"/>
    </source>
</evidence>
<evidence type="ECO:0000313" key="6">
    <source>
        <dbReference type="Proteomes" id="UP000198615"/>
    </source>
</evidence>
<accession>A0A8G2EZ29</accession>
<dbReference type="PROSITE" id="PS01124">
    <property type="entry name" value="HTH_ARAC_FAMILY_2"/>
    <property type="match status" value="1"/>
</dbReference>
<evidence type="ECO:0000256" key="3">
    <source>
        <dbReference type="ARBA" id="ARBA00023163"/>
    </source>
</evidence>
<sequence>MERGSVTIRRDVIDGVDAVLADTDRSFPRHCHDQFGVGVILDGAQISASGRGQVEAEAGDVITVNPGEVHDGAPIGGGRRWSMLYVEPSRMASLVDEVDGRADTGREFTAPVVTDRRVAARVAAMIAAIHRAASDGEGLESEERSLLALAPLLGVRAAGPGPVGGIRRALELIDNDPTAPLGLRELAAAAGLSRFQVVRGIARATGLTPHAYLLRRRIELARRQIRGGLPLAEVAAACGFSDQSHMTRLFTRRFGYPPGAYAGT</sequence>
<dbReference type="OrthoDB" id="9809338at2"/>
<dbReference type="Pfam" id="PF02311">
    <property type="entry name" value="AraC_binding"/>
    <property type="match status" value="1"/>
</dbReference>
<dbReference type="SUPFAM" id="SSF51215">
    <property type="entry name" value="Regulatory protein AraC"/>
    <property type="match status" value="1"/>
</dbReference>
<organism evidence="5 6">
    <name type="scientific">Thalassobaculum litoreum DSM 18839</name>
    <dbReference type="NCBI Taxonomy" id="1123362"/>
    <lineage>
        <taxon>Bacteria</taxon>
        <taxon>Pseudomonadati</taxon>
        <taxon>Pseudomonadota</taxon>
        <taxon>Alphaproteobacteria</taxon>
        <taxon>Rhodospirillales</taxon>
        <taxon>Thalassobaculaceae</taxon>
        <taxon>Thalassobaculum</taxon>
    </lineage>
</organism>
<dbReference type="PANTHER" id="PTHR46796">
    <property type="entry name" value="HTH-TYPE TRANSCRIPTIONAL ACTIVATOR RHAS-RELATED"/>
    <property type="match status" value="1"/>
</dbReference>
<evidence type="ECO:0000256" key="1">
    <source>
        <dbReference type="ARBA" id="ARBA00023015"/>
    </source>
</evidence>
<dbReference type="InterPro" id="IPR018060">
    <property type="entry name" value="HTH_AraC"/>
</dbReference>
<reference evidence="5 6" key="1">
    <citation type="submission" date="2016-10" db="EMBL/GenBank/DDBJ databases">
        <authorList>
            <person name="Varghese N."/>
            <person name="Submissions S."/>
        </authorList>
    </citation>
    <scope>NUCLEOTIDE SEQUENCE [LARGE SCALE GENOMIC DNA]</scope>
    <source>
        <strain evidence="5 6">DSM 18839</strain>
    </source>
</reference>
<keyword evidence="2 5" id="KW-0238">DNA-binding</keyword>
<dbReference type="Pfam" id="PF12833">
    <property type="entry name" value="HTH_18"/>
    <property type="match status" value="1"/>
</dbReference>